<evidence type="ECO:0000256" key="4">
    <source>
        <dbReference type="ARBA" id="ARBA00022723"/>
    </source>
</evidence>
<keyword evidence="4" id="KW-0479">Metal-binding</keyword>
<comment type="similarity">
    <text evidence="2">Belongs to the peptidase M35 family.</text>
</comment>
<dbReference type="Gene3D" id="2.60.40.2970">
    <property type="match status" value="1"/>
</dbReference>
<dbReference type="InterPro" id="IPR024079">
    <property type="entry name" value="MetalloPept_cat_dom_sf"/>
</dbReference>
<proteinExistence type="inferred from homology"/>
<dbReference type="InterPro" id="IPR034115">
    <property type="entry name" value="M35_peptidyl-Lys"/>
</dbReference>
<dbReference type="PANTHER" id="PTHR37016:SF3">
    <property type="entry name" value="NEUTRAL PROTEASE 2-RELATED"/>
    <property type="match status" value="1"/>
</dbReference>
<dbReference type="InterPro" id="IPR029463">
    <property type="entry name" value="Lys_MEP"/>
</dbReference>
<dbReference type="OrthoDB" id="412874at2759"/>
<evidence type="ECO:0000256" key="5">
    <source>
        <dbReference type="ARBA" id="ARBA00022801"/>
    </source>
</evidence>
<dbReference type="Proteomes" id="UP000292957">
    <property type="component" value="Unassembled WGS sequence"/>
</dbReference>
<dbReference type="PANTHER" id="PTHR37016">
    <property type="match status" value="1"/>
</dbReference>
<dbReference type="SMART" id="SM01351">
    <property type="entry name" value="Aspzincin_M35"/>
    <property type="match status" value="1"/>
</dbReference>
<protein>
    <submittedName>
        <fullName evidence="9">Metalloprotease</fullName>
    </submittedName>
</protein>
<sequence>MLISARTMLHYGAEEYPALLPTLTTPGFTAHRHHRQAPLCPSNPRLILCEIPQKSSAAVPHREISGTCYHTTSLRAALLVLAASAAAVSAAPGLSLKVSGPEAVDGVENLKVVTTLTNTGDETLKLLNDPRSVLHSLPANTFAITTDDGASPSFTGVKVKYSPSRAAKSTSPSAFTVLAPGESVSLTHDLSSAYNFTLPGAGKYTVEASNLFHYVDANSEIAEIRADAEAHVAAVSGKLAVVRPTPTLTKREQYNGCSSSEKSGINSAAPAAQSYVAAALSYLQTHTASTARYTTWFGSYTSSRHSTVESHYSNINSHDYTSFTYDCTCDDSGTYAYVYPDDFGTIYLCGAFWDAPNTGTDSRAGTLVHEASHFTVNGGTDDHVYGQSAAKSLAKSNPTEAIDNADNHEYFAENNPAQS</sequence>
<dbReference type="CDD" id="cd11306">
    <property type="entry name" value="M35_peptidyl-Lys"/>
    <property type="match status" value="1"/>
</dbReference>
<dbReference type="AlphaFoldDB" id="A0A4Q9N1V2"/>
<dbReference type="Gene3D" id="3.40.390.10">
    <property type="entry name" value="Collagenase (Catalytic Domain)"/>
    <property type="match status" value="1"/>
</dbReference>
<dbReference type="GO" id="GO:0046872">
    <property type="term" value="F:metal ion binding"/>
    <property type="evidence" value="ECO:0007669"/>
    <property type="project" value="UniProtKB-KW"/>
</dbReference>
<feature type="domain" description="Lysine-specific metallo-endopeptidase" evidence="8">
    <location>
        <begin position="281"/>
        <end position="413"/>
    </location>
</feature>
<dbReference type="InterPro" id="IPR050414">
    <property type="entry name" value="Fungal_M35_metalloproteases"/>
</dbReference>
<evidence type="ECO:0000259" key="8">
    <source>
        <dbReference type="SMART" id="SM01351"/>
    </source>
</evidence>
<dbReference type="GO" id="GO:0006508">
    <property type="term" value="P:proteolysis"/>
    <property type="evidence" value="ECO:0007669"/>
    <property type="project" value="UniProtKB-KW"/>
</dbReference>
<evidence type="ECO:0000256" key="3">
    <source>
        <dbReference type="ARBA" id="ARBA00022670"/>
    </source>
</evidence>
<reference evidence="9" key="1">
    <citation type="submission" date="2019-01" db="EMBL/GenBank/DDBJ databases">
        <title>Draft genome sequences of three monokaryotic isolates of the white-rot basidiomycete fungus Dichomitus squalens.</title>
        <authorList>
            <consortium name="DOE Joint Genome Institute"/>
            <person name="Lopez S.C."/>
            <person name="Andreopoulos B."/>
            <person name="Pangilinan J."/>
            <person name="Lipzen A."/>
            <person name="Riley R."/>
            <person name="Ahrendt S."/>
            <person name="Ng V."/>
            <person name="Barry K."/>
            <person name="Daum C."/>
            <person name="Grigoriev I.V."/>
            <person name="Hilden K.S."/>
            <person name="Makela M.R."/>
            <person name="de Vries R.P."/>
        </authorList>
    </citation>
    <scope>NUCLEOTIDE SEQUENCE [LARGE SCALE GENOMIC DNA]</scope>
    <source>
        <strain evidence="9">OM18370.1</strain>
    </source>
</reference>
<name>A0A4Q9N1V2_9APHY</name>
<evidence type="ECO:0000256" key="1">
    <source>
        <dbReference type="ARBA" id="ARBA00001947"/>
    </source>
</evidence>
<evidence type="ECO:0000256" key="2">
    <source>
        <dbReference type="ARBA" id="ARBA00010279"/>
    </source>
</evidence>
<dbReference type="GO" id="GO:0004222">
    <property type="term" value="F:metalloendopeptidase activity"/>
    <property type="evidence" value="ECO:0007669"/>
    <property type="project" value="InterPro"/>
</dbReference>
<organism evidence="9">
    <name type="scientific">Dichomitus squalens</name>
    <dbReference type="NCBI Taxonomy" id="114155"/>
    <lineage>
        <taxon>Eukaryota</taxon>
        <taxon>Fungi</taxon>
        <taxon>Dikarya</taxon>
        <taxon>Basidiomycota</taxon>
        <taxon>Agaricomycotina</taxon>
        <taxon>Agaricomycetes</taxon>
        <taxon>Polyporales</taxon>
        <taxon>Polyporaceae</taxon>
        <taxon>Dichomitus</taxon>
    </lineage>
</organism>
<dbReference type="EMBL" id="ML143388">
    <property type="protein sequence ID" value="TBU34484.1"/>
    <property type="molecule type" value="Genomic_DNA"/>
</dbReference>
<gene>
    <name evidence="9" type="ORF">BD311DRAFT_682315</name>
</gene>
<keyword evidence="3 9" id="KW-0645">Protease</keyword>
<comment type="cofactor">
    <cofactor evidence="1">
        <name>Zn(2+)</name>
        <dbReference type="ChEBI" id="CHEBI:29105"/>
    </cofactor>
</comment>
<evidence type="ECO:0000313" key="9">
    <source>
        <dbReference type="EMBL" id="TBU34484.1"/>
    </source>
</evidence>
<accession>A0A4Q9N1V2</accession>
<evidence type="ECO:0000256" key="7">
    <source>
        <dbReference type="ARBA" id="ARBA00023049"/>
    </source>
</evidence>
<keyword evidence="7 9" id="KW-0482">Metalloprotease</keyword>
<dbReference type="Pfam" id="PF14521">
    <property type="entry name" value="Aspzincin_M35"/>
    <property type="match status" value="1"/>
</dbReference>
<evidence type="ECO:0000256" key="6">
    <source>
        <dbReference type="ARBA" id="ARBA00022833"/>
    </source>
</evidence>
<keyword evidence="5" id="KW-0378">Hydrolase</keyword>
<keyword evidence="6" id="KW-0862">Zinc</keyword>
<dbReference type="SUPFAM" id="SSF55486">
    <property type="entry name" value="Metalloproteases ('zincins'), catalytic domain"/>
    <property type="match status" value="1"/>
</dbReference>